<evidence type="ECO:0000313" key="3">
    <source>
        <dbReference type="Proteomes" id="UP000235363"/>
    </source>
</evidence>
<evidence type="ECO:0000256" key="1">
    <source>
        <dbReference type="SAM" id="MobiDB-lite"/>
    </source>
</evidence>
<name>A0A2N6T084_9CORY</name>
<proteinExistence type="predicted"/>
<dbReference type="AlphaFoldDB" id="A0A2N6T084"/>
<sequence>MLSSVGGAVTNDTETASTQARAAPDGAGSAAKGAASGAGSAVKGVASGATGRLKSLVRRKNRDLDETGMVDDEGDSES</sequence>
<accession>A0A2N6T084</accession>
<feature type="region of interest" description="Disordered" evidence="1">
    <location>
        <begin position="1"/>
        <end position="78"/>
    </location>
</feature>
<dbReference type="EMBL" id="PNHF01000007">
    <property type="protein sequence ID" value="PMC62739.1"/>
    <property type="molecule type" value="Genomic_DNA"/>
</dbReference>
<feature type="compositionally biased region" description="Acidic residues" evidence="1">
    <location>
        <begin position="66"/>
        <end position="78"/>
    </location>
</feature>
<evidence type="ECO:0000313" key="2">
    <source>
        <dbReference type="EMBL" id="PMC62739.1"/>
    </source>
</evidence>
<gene>
    <name evidence="2" type="ORF">CJ204_04415</name>
</gene>
<feature type="compositionally biased region" description="Polar residues" evidence="1">
    <location>
        <begin position="10"/>
        <end position="20"/>
    </location>
</feature>
<feature type="compositionally biased region" description="Low complexity" evidence="1">
    <location>
        <begin position="26"/>
        <end position="49"/>
    </location>
</feature>
<comment type="caution">
    <text evidence="2">The sequence shown here is derived from an EMBL/GenBank/DDBJ whole genome shotgun (WGS) entry which is preliminary data.</text>
</comment>
<dbReference type="Proteomes" id="UP000235363">
    <property type="component" value="Unassembled WGS sequence"/>
</dbReference>
<organism evidence="2 3">
    <name type="scientific">Corynebacterium xerosis</name>
    <dbReference type="NCBI Taxonomy" id="1725"/>
    <lineage>
        <taxon>Bacteria</taxon>
        <taxon>Bacillati</taxon>
        <taxon>Actinomycetota</taxon>
        <taxon>Actinomycetes</taxon>
        <taxon>Mycobacteriales</taxon>
        <taxon>Corynebacteriaceae</taxon>
        <taxon>Corynebacterium</taxon>
    </lineage>
</organism>
<reference evidence="2 3" key="1">
    <citation type="submission" date="2017-09" db="EMBL/GenBank/DDBJ databases">
        <title>Bacterial strain isolated from the female urinary microbiota.</title>
        <authorList>
            <person name="Thomas-White K."/>
            <person name="Kumar N."/>
            <person name="Forster S."/>
            <person name="Putonti C."/>
            <person name="Lawley T."/>
            <person name="Wolfe A.J."/>
        </authorList>
    </citation>
    <scope>NUCLEOTIDE SEQUENCE [LARGE SCALE GENOMIC DNA]</scope>
    <source>
        <strain evidence="2 3">UMB0908</strain>
    </source>
</reference>
<protein>
    <submittedName>
        <fullName evidence="2">Uncharacterized protein</fullName>
    </submittedName>
</protein>